<keyword evidence="4" id="KW-1185">Reference proteome</keyword>
<comment type="caution">
    <text evidence="3">The sequence shown here is derived from an EMBL/GenBank/DDBJ whole genome shotgun (WGS) entry which is preliminary data.</text>
</comment>
<proteinExistence type="predicted"/>
<organism evidence="3 4">
    <name type="scientific">Exophiala aquamarina CBS 119918</name>
    <dbReference type="NCBI Taxonomy" id="1182545"/>
    <lineage>
        <taxon>Eukaryota</taxon>
        <taxon>Fungi</taxon>
        <taxon>Dikarya</taxon>
        <taxon>Ascomycota</taxon>
        <taxon>Pezizomycotina</taxon>
        <taxon>Eurotiomycetes</taxon>
        <taxon>Chaetothyriomycetidae</taxon>
        <taxon>Chaetothyriales</taxon>
        <taxon>Herpotrichiellaceae</taxon>
        <taxon>Exophiala</taxon>
    </lineage>
</organism>
<evidence type="ECO:0008006" key="5">
    <source>
        <dbReference type="Google" id="ProtNLM"/>
    </source>
</evidence>
<sequence>MAELGAGAVLGIKQFSVQLTGLSMKSYRAYQRARNELDYFCTSVSTSSVTLNLFCQSMKGAIDQVIGLGKDSQTIGLLEQLSRAVEDRMGKIHQGFIRLRALGHPKASTISHLQTRVMWVIVDEREMKELLASLEPIKSTMNLLVNLSLMMEYRKSCEARIKMLKGEAEEKQRQYEALRTVSTSDVNNTFYEETMRPQLVREIVERVHVLATDRVSASRVIMKEVEREQTSSTRTRDKLRRSVARGAQLILLQTHPPSFSRPEQPGQGMDRSRPRPITRESGQVIDHTAELFRSPGDETRQT</sequence>
<evidence type="ECO:0000256" key="1">
    <source>
        <dbReference type="SAM" id="Coils"/>
    </source>
</evidence>
<dbReference type="EMBL" id="AMGV01000013">
    <property type="protein sequence ID" value="KEF53477.1"/>
    <property type="molecule type" value="Genomic_DNA"/>
</dbReference>
<reference evidence="3 4" key="1">
    <citation type="submission" date="2013-03" db="EMBL/GenBank/DDBJ databases">
        <title>The Genome Sequence of Exophiala aquamarina CBS 119918.</title>
        <authorList>
            <consortium name="The Broad Institute Genomics Platform"/>
            <person name="Cuomo C."/>
            <person name="de Hoog S."/>
            <person name="Gorbushina A."/>
            <person name="Walker B."/>
            <person name="Young S.K."/>
            <person name="Zeng Q."/>
            <person name="Gargeya S."/>
            <person name="Fitzgerald M."/>
            <person name="Haas B."/>
            <person name="Abouelleil A."/>
            <person name="Allen A.W."/>
            <person name="Alvarado L."/>
            <person name="Arachchi H.M."/>
            <person name="Berlin A.M."/>
            <person name="Chapman S.B."/>
            <person name="Gainer-Dewar J."/>
            <person name="Goldberg J."/>
            <person name="Griggs A."/>
            <person name="Gujja S."/>
            <person name="Hansen M."/>
            <person name="Howarth C."/>
            <person name="Imamovic A."/>
            <person name="Ireland A."/>
            <person name="Larimer J."/>
            <person name="McCowan C."/>
            <person name="Murphy C."/>
            <person name="Pearson M."/>
            <person name="Poon T.W."/>
            <person name="Priest M."/>
            <person name="Roberts A."/>
            <person name="Saif S."/>
            <person name="Shea T."/>
            <person name="Sisk P."/>
            <person name="Sykes S."/>
            <person name="Wortman J."/>
            <person name="Nusbaum C."/>
            <person name="Birren B."/>
        </authorList>
    </citation>
    <scope>NUCLEOTIDE SEQUENCE [LARGE SCALE GENOMIC DNA]</scope>
    <source>
        <strain evidence="3 4">CBS 119918</strain>
    </source>
</reference>
<name>A0A072P1C4_9EURO</name>
<dbReference type="AlphaFoldDB" id="A0A072P1C4"/>
<gene>
    <name evidence="3" type="ORF">A1O9_10452</name>
</gene>
<evidence type="ECO:0000313" key="4">
    <source>
        <dbReference type="Proteomes" id="UP000027920"/>
    </source>
</evidence>
<feature type="compositionally biased region" description="Basic and acidic residues" evidence="2">
    <location>
        <begin position="287"/>
        <end position="302"/>
    </location>
</feature>
<dbReference type="HOGENOM" id="CLU_921440_0_0_1"/>
<keyword evidence="1" id="KW-0175">Coiled coil</keyword>
<dbReference type="Proteomes" id="UP000027920">
    <property type="component" value="Unassembled WGS sequence"/>
</dbReference>
<dbReference type="RefSeq" id="XP_013256067.1">
    <property type="nucleotide sequence ID" value="XM_013400613.1"/>
</dbReference>
<evidence type="ECO:0000256" key="2">
    <source>
        <dbReference type="SAM" id="MobiDB-lite"/>
    </source>
</evidence>
<accession>A0A072P1C4</accession>
<dbReference type="OrthoDB" id="10594784at2759"/>
<feature type="region of interest" description="Disordered" evidence="2">
    <location>
        <begin position="250"/>
        <end position="302"/>
    </location>
</feature>
<dbReference type="VEuPathDB" id="FungiDB:A1O9_10452"/>
<feature type="coiled-coil region" evidence="1">
    <location>
        <begin position="154"/>
        <end position="181"/>
    </location>
</feature>
<dbReference type="GeneID" id="25285356"/>
<protein>
    <recommendedName>
        <fullName evidence="5">Fungal N-terminal domain-containing protein</fullName>
    </recommendedName>
</protein>
<evidence type="ECO:0000313" key="3">
    <source>
        <dbReference type="EMBL" id="KEF53477.1"/>
    </source>
</evidence>